<dbReference type="InterPro" id="IPR027417">
    <property type="entry name" value="P-loop_NTPase"/>
</dbReference>
<dbReference type="Gene3D" id="3.40.50.300">
    <property type="entry name" value="P-loop containing nucleotide triphosphate hydrolases"/>
    <property type="match status" value="1"/>
</dbReference>
<keyword evidence="4 7" id="KW-0647">Proteasome</keyword>
<evidence type="ECO:0000259" key="6">
    <source>
        <dbReference type="SMART" id="SM00382"/>
    </source>
</evidence>
<evidence type="ECO:0000256" key="4">
    <source>
        <dbReference type="ARBA" id="ARBA00022942"/>
    </source>
</evidence>
<dbReference type="SUPFAM" id="SSF52540">
    <property type="entry name" value="P-loop containing nucleoside triphosphate hydrolases"/>
    <property type="match status" value="1"/>
</dbReference>
<comment type="similarity">
    <text evidence="1 5">Belongs to the AAA ATPase family.</text>
</comment>
<accession>A0ABQ7I0C0</accession>
<keyword evidence="2 5" id="KW-0547">Nucleotide-binding</keyword>
<dbReference type="PANTHER" id="PTHR23073">
    <property type="entry name" value="26S PROTEASOME REGULATORY SUBUNIT"/>
    <property type="match status" value="1"/>
</dbReference>
<dbReference type="GO" id="GO:0000502">
    <property type="term" value="C:proteasome complex"/>
    <property type="evidence" value="ECO:0007669"/>
    <property type="project" value="UniProtKB-KW"/>
</dbReference>
<dbReference type="SMART" id="SM00382">
    <property type="entry name" value="AAA"/>
    <property type="match status" value="1"/>
</dbReference>
<evidence type="ECO:0000313" key="8">
    <source>
        <dbReference type="Proteomes" id="UP001516464"/>
    </source>
</evidence>
<dbReference type="Gene3D" id="1.10.8.60">
    <property type="match status" value="1"/>
</dbReference>
<dbReference type="Pfam" id="PF00004">
    <property type="entry name" value="AAA"/>
    <property type="match status" value="1"/>
</dbReference>
<comment type="caution">
    <text evidence="7">The sequence shown here is derived from an EMBL/GenBank/DDBJ whole genome shotgun (WGS) entry which is preliminary data.</text>
</comment>
<organism evidence="7 8">
    <name type="scientific">Astathelohania contejeani</name>
    <dbReference type="NCBI Taxonomy" id="164912"/>
    <lineage>
        <taxon>Eukaryota</taxon>
        <taxon>Fungi</taxon>
        <taxon>Fungi incertae sedis</taxon>
        <taxon>Microsporidia</taxon>
        <taxon>Astathelohaniidae</taxon>
        <taxon>Astathelohania</taxon>
    </lineage>
</organism>
<protein>
    <submittedName>
        <fullName evidence="7">26S proteasome regulatory subunit 6A</fullName>
    </submittedName>
</protein>
<gene>
    <name evidence="7" type="primary">RPT5</name>
    <name evidence="7" type="ORF">TCON_0892</name>
</gene>
<proteinExistence type="inferred from homology"/>
<sequence>MSLEELLKIDPEILNEPIEAIREKTRLIKSETRILQSEISNLKYEISSKKAAIADNTEKIKLNKQLPYLVGNVVEILDDDGELTGVVNTTTRISSYLPMIGLVPGSDLKPGDLVALHKETNVVFEKLPPDYDTRVKAMELDEKPSESYEDIGGLERQIEELNEAIVLPLTNPEFFTRLNIRPPKGVLLYGPPGTGKTLMARACAAKTNATFLKLAGPQLVQMYIGDGARLVRDAFALAKAKKPTIIFIDEIDAIGTKRVDSDRTGDREVQRTMLELLSQLDGFSVSDDVKVIAATNRVDILDPALLRSGRLDRKIEFPIPNVEGRKRIMQIHARKMAVREDVNFEELSRSTEGFSGAQCKAVCVEAGMAALRRGKNEISQNDFMDGIQEVLSKKKSKLVYFN</sequence>
<dbReference type="InterPro" id="IPR041569">
    <property type="entry name" value="AAA_lid_3"/>
</dbReference>
<dbReference type="InterPro" id="IPR032501">
    <property type="entry name" value="Prot_ATP_ID_OB_2nd"/>
</dbReference>
<reference evidence="7 8" key="1">
    <citation type="submission" date="2019-01" db="EMBL/GenBank/DDBJ databases">
        <title>Genomes sequencing and comparative genomics of infectious freshwater microsporidia, Cucumispora dikerogammari and Thelohania contejeani.</title>
        <authorList>
            <person name="Cormier A."/>
            <person name="Giraud I."/>
            <person name="Wattier R."/>
            <person name="Teixeira M."/>
            <person name="Grandjean F."/>
            <person name="Rigaud T."/>
            <person name="Cordaux R."/>
        </authorList>
    </citation>
    <scope>NUCLEOTIDE SEQUENCE [LARGE SCALE GENOMIC DNA]</scope>
    <source>
        <strain evidence="7">T1</strain>
        <tissue evidence="7">Spores</tissue>
    </source>
</reference>
<dbReference type="InterPro" id="IPR003959">
    <property type="entry name" value="ATPase_AAA_core"/>
</dbReference>
<evidence type="ECO:0000256" key="5">
    <source>
        <dbReference type="RuleBase" id="RU003651"/>
    </source>
</evidence>
<dbReference type="InterPro" id="IPR012340">
    <property type="entry name" value="NA-bd_OB-fold"/>
</dbReference>
<evidence type="ECO:0000256" key="3">
    <source>
        <dbReference type="ARBA" id="ARBA00022840"/>
    </source>
</evidence>
<dbReference type="Proteomes" id="UP001516464">
    <property type="component" value="Unassembled WGS sequence"/>
</dbReference>
<keyword evidence="3 5" id="KW-0067">ATP-binding</keyword>
<name>A0ABQ7I0C0_9MICR</name>
<keyword evidence="8" id="KW-1185">Reference proteome</keyword>
<dbReference type="Gene3D" id="2.40.50.140">
    <property type="entry name" value="Nucleic acid-binding proteins"/>
    <property type="match status" value="1"/>
</dbReference>
<feature type="domain" description="AAA+ ATPase" evidence="6">
    <location>
        <begin position="182"/>
        <end position="321"/>
    </location>
</feature>
<evidence type="ECO:0000313" key="7">
    <source>
        <dbReference type="EMBL" id="KAF7683904.1"/>
    </source>
</evidence>
<dbReference type="InterPro" id="IPR003960">
    <property type="entry name" value="ATPase_AAA_CS"/>
</dbReference>
<dbReference type="EMBL" id="SBIQ01000042">
    <property type="protein sequence ID" value="KAF7683904.1"/>
    <property type="molecule type" value="Genomic_DNA"/>
</dbReference>
<dbReference type="InterPro" id="IPR050221">
    <property type="entry name" value="26S_Proteasome_ATPase"/>
</dbReference>
<dbReference type="PROSITE" id="PS00674">
    <property type="entry name" value="AAA"/>
    <property type="match status" value="1"/>
</dbReference>
<dbReference type="Pfam" id="PF17862">
    <property type="entry name" value="AAA_lid_3"/>
    <property type="match status" value="1"/>
</dbReference>
<evidence type="ECO:0000256" key="2">
    <source>
        <dbReference type="ARBA" id="ARBA00022741"/>
    </source>
</evidence>
<dbReference type="Pfam" id="PF16450">
    <property type="entry name" value="Prot_ATP_ID_OB_C"/>
    <property type="match status" value="1"/>
</dbReference>
<dbReference type="InterPro" id="IPR003593">
    <property type="entry name" value="AAA+_ATPase"/>
</dbReference>
<evidence type="ECO:0000256" key="1">
    <source>
        <dbReference type="ARBA" id="ARBA00006914"/>
    </source>
</evidence>